<comment type="caution">
    <text evidence="2">The sequence shown here is derived from an EMBL/GenBank/DDBJ whole genome shotgun (WGS) entry which is preliminary data.</text>
</comment>
<evidence type="ECO:0008006" key="4">
    <source>
        <dbReference type="Google" id="ProtNLM"/>
    </source>
</evidence>
<feature type="compositionally biased region" description="Basic residues" evidence="1">
    <location>
        <begin position="243"/>
        <end position="256"/>
    </location>
</feature>
<feature type="region of interest" description="Disordered" evidence="1">
    <location>
        <begin position="228"/>
        <end position="267"/>
    </location>
</feature>
<dbReference type="Proteomes" id="UP000886653">
    <property type="component" value="Unassembled WGS sequence"/>
</dbReference>
<accession>A0A9P6N8T1</accession>
<dbReference type="Gene3D" id="3.40.50.790">
    <property type="match status" value="1"/>
</dbReference>
<protein>
    <recommendedName>
        <fullName evidence="4">Ribosomal protein L1</fullName>
    </recommendedName>
</protein>
<feature type="compositionally biased region" description="Basic and acidic residues" evidence="1">
    <location>
        <begin position="231"/>
        <end position="242"/>
    </location>
</feature>
<proteinExistence type="predicted"/>
<evidence type="ECO:0000313" key="3">
    <source>
        <dbReference type="Proteomes" id="UP000886653"/>
    </source>
</evidence>
<organism evidence="2 3">
    <name type="scientific">Cronartium quercuum f. sp. fusiforme G11</name>
    <dbReference type="NCBI Taxonomy" id="708437"/>
    <lineage>
        <taxon>Eukaryota</taxon>
        <taxon>Fungi</taxon>
        <taxon>Dikarya</taxon>
        <taxon>Basidiomycota</taxon>
        <taxon>Pucciniomycotina</taxon>
        <taxon>Pucciniomycetes</taxon>
        <taxon>Pucciniales</taxon>
        <taxon>Coleosporiaceae</taxon>
        <taxon>Cronartium</taxon>
    </lineage>
</organism>
<dbReference type="InterPro" id="IPR016095">
    <property type="entry name" value="Ribosomal_uL1_3-a/b-sand"/>
</dbReference>
<dbReference type="PANTHER" id="PTHR23105">
    <property type="entry name" value="RIBOSOMAL PROTEIN L7AE FAMILY MEMBER"/>
    <property type="match status" value="1"/>
</dbReference>
<name>A0A9P6N8T1_9BASI</name>
<dbReference type="InterPro" id="IPR023674">
    <property type="entry name" value="Ribosomal_uL1-like"/>
</dbReference>
<evidence type="ECO:0000256" key="1">
    <source>
        <dbReference type="SAM" id="MobiDB-lite"/>
    </source>
</evidence>
<keyword evidence="3" id="KW-1185">Reference proteome</keyword>
<dbReference type="InterPro" id="IPR028364">
    <property type="entry name" value="Ribosomal_uL1/biogenesis"/>
</dbReference>
<dbReference type="Pfam" id="PF00687">
    <property type="entry name" value="Ribosomal_L1"/>
    <property type="match status" value="1"/>
</dbReference>
<gene>
    <name evidence="2" type="ORF">CROQUDRAFT_54712</name>
</gene>
<dbReference type="EMBL" id="MU167590">
    <property type="protein sequence ID" value="KAG0139445.1"/>
    <property type="molecule type" value="Genomic_DNA"/>
</dbReference>
<sequence length="267" mass="29751">MFADDVGSNDRFVSLVISMKKIPNKEKHKPIKMELRHSLLDPKSTAVCLVVKDPQREYKDLLAEKDIKFISKVVGIAKLKGKHSSFEARRQLLSSHGLFLADARVLPMLPNILGNAFFRAKKLPVPVNLTNPNKVKAELEQAISSTYLRLGTGSCVSVKIADLSRHDESQIHANFDRVVQQLAKRIPLGGWANIQGLHIKTGTSISLPIWLAGLNSLEFGRFAMEPSQDELDGRKGAQERKRQAVQHKSQNKKRRLLCTSLDGTGSE</sequence>
<evidence type="ECO:0000313" key="2">
    <source>
        <dbReference type="EMBL" id="KAG0139445.1"/>
    </source>
</evidence>
<dbReference type="OrthoDB" id="10251727at2759"/>
<dbReference type="SUPFAM" id="SSF56808">
    <property type="entry name" value="Ribosomal protein L1"/>
    <property type="match status" value="1"/>
</dbReference>
<dbReference type="AlphaFoldDB" id="A0A9P6N8T1"/>
<dbReference type="InterPro" id="IPR050257">
    <property type="entry name" value="eL8/uL1-like"/>
</dbReference>
<dbReference type="CDD" id="cd00403">
    <property type="entry name" value="Ribosomal_L1"/>
    <property type="match status" value="1"/>
</dbReference>
<reference evidence="2" key="1">
    <citation type="submission" date="2013-11" db="EMBL/GenBank/DDBJ databases">
        <title>Genome sequence of the fusiform rust pathogen reveals effectors for host alternation and coevolution with pine.</title>
        <authorList>
            <consortium name="DOE Joint Genome Institute"/>
            <person name="Smith K."/>
            <person name="Pendleton A."/>
            <person name="Kubisiak T."/>
            <person name="Anderson C."/>
            <person name="Salamov A."/>
            <person name="Aerts A."/>
            <person name="Riley R."/>
            <person name="Clum A."/>
            <person name="Lindquist E."/>
            <person name="Ence D."/>
            <person name="Campbell M."/>
            <person name="Kronenberg Z."/>
            <person name="Feau N."/>
            <person name="Dhillon B."/>
            <person name="Hamelin R."/>
            <person name="Burleigh J."/>
            <person name="Smith J."/>
            <person name="Yandell M."/>
            <person name="Nelson C."/>
            <person name="Grigoriev I."/>
            <person name="Davis J."/>
        </authorList>
    </citation>
    <scope>NUCLEOTIDE SEQUENCE</scope>
    <source>
        <strain evidence="2">G11</strain>
    </source>
</reference>
<dbReference type="GO" id="GO:0003723">
    <property type="term" value="F:RNA binding"/>
    <property type="evidence" value="ECO:0007669"/>
    <property type="project" value="InterPro"/>
</dbReference>